<dbReference type="InterPro" id="IPR010819">
    <property type="entry name" value="AGE/CE"/>
</dbReference>
<dbReference type="SUPFAM" id="SSF48208">
    <property type="entry name" value="Six-hairpin glycosidases"/>
    <property type="match status" value="1"/>
</dbReference>
<comment type="subunit">
    <text evidence="10">Homodimer. Forms a heterodimer with renin and inhibits its activity.</text>
</comment>
<evidence type="ECO:0000256" key="10">
    <source>
        <dbReference type="ARBA" id="ARBA00046544"/>
    </source>
</evidence>
<evidence type="ECO:0000256" key="8">
    <source>
        <dbReference type="ARBA" id="ARBA00033215"/>
    </source>
</evidence>
<accession>A0ABY7F4D8</accession>
<comment type="similarity">
    <text evidence="2">Belongs to the N-acylglucosamine 2-epimerase family.</text>
</comment>
<dbReference type="EMBL" id="CP111021">
    <property type="protein sequence ID" value="WAR16244.1"/>
    <property type="molecule type" value="Genomic_DNA"/>
</dbReference>
<name>A0ABY7F4D8_MYAAR</name>
<keyword evidence="12" id="KW-1185">Reference proteome</keyword>
<organism evidence="11 12">
    <name type="scientific">Mya arenaria</name>
    <name type="common">Soft-shell clam</name>
    <dbReference type="NCBI Taxonomy" id="6604"/>
    <lineage>
        <taxon>Eukaryota</taxon>
        <taxon>Metazoa</taxon>
        <taxon>Spiralia</taxon>
        <taxon>Lophotrochozoa</taxon>
        <taxon>Mollusca</taxon>
        <taxon>Bivalvia</taxon>
        <taxon>Autobranchia</taxon>
        <taxon>Heteroconchia</taxon>
        <taxon>Euheterodonta</taxon>
        <taxon>Imparidentia</taxon>
        <taxon>Neoheterodontei</taxon>
        <taxon>Myida</taxon>
        <taxon>Myoidea</taxon>
        <taxon>Myidae</taxon>
        <taxon>Mya</taxon>
    </lineage>
</organism>
<dbReference type="EC" id="5.1.3.8" evidence="3"/>
<evidence type="ECO:0000256" key="9">
    <source>
        <dbReference type="ARBA" id="ARBA00034243"/>
    </source>
</evidence>
<feature type="non-terminal residue" evidence="11">
    <location>
        <position position="295"/>
    </location>
</feature>
<protein>
    <recommendedName>
        <fullName evidence="4">N-acylglucosamine 2-epimerase</fullName>
        <ecNumber evidence="3">5.1.3.8</ecNumber>
    </recommendedName>
    <alternativeName>
        <fullName evidence="8">GlcNAc 2-epimerase</fullName>
    </alternativeName>
    <alternativeName>
        <fullName evidence="6">N-acetyl-D-glucosamine 2-epimerase</fullName>
    </alternativeName>
    <alternativeName>
        <fullName evidence="7">Renin-binding protein</fullName>
    </alternativeName>
</protein>
<evidence type="ECO:0000256" key="3">
    <source>
        <dbReference type="ARBA" id="ARBA00013176"/>
    </source>
</evidence>
<comment type="catalytic activity">
    <reaction evidence="9">
        <text>an N-acyl-D-glucosamine = an N-acyl-D-mannosamine</text>
        <dbReference type="Rhea" id="RHEA:19033"/>
        <dbReference type="ChEBI" id="CHEBI:16062"/>
        <dbReference type="ChEBI" id="CHEBI:17274"/>
        <dbReference type="EC" id="5.1.3.8"/>
    </reaction>
    <physiologicalReaction direction="left-to-right" evidence="9">
        <dbReference type="Rhea" id="RHEA:19034"/>
    </physiologicalReaction>
    <physiologicalReaction direction="right-to-left" evidence="9">
        <dbReference type="Rhea" id="RHEA:19035"/>
    </physiologicalReaction>
</comment>
<reference evidence="11" key="1">
    <citation type="submission" date="2022-11" db="EMBL/GenBank/DDBJ databases">
        <title>Centuries of genome instability and evolution in soft-shell clam transmissible cancer (bioRxiv).</title>
        <authorList>
            <person name="Hart S.F.M."/>
            <person name="Yonemitsu M.A."/>
            <person name="Giersch R.M."/>
            <person name="Beal B.F."/>
            <person name="Arriagada G."/>
            <person name="Davis B.W."/>
            <person name="Ostrander E.A."/>
            <person name="Goff S.P."/>
            <person name="Metzger M.J."/>
        </authorList>
    </citation>
    <scope>NUCLEOTIDE SEQUENCE</scope>
    <source>
        <strain evidence="11">MELC-2E11</strain>
        <tissue evidence="11">Siphon/mantle</tissue>
    </source>
</reference>
<evidence type="ECO:0000256" key="2">
    <source>
        <dbReference type="ARBA" id="ARBA00008558"/>
    </source>
</evidence>
<keyword evidence="5" id="KW-0413">Isomerase</keyword>
<evidence type="ECO:0000256" key="4">
    <source>
        <dbReference type="ARBA" id="ARBA00014959"/>
    </source>
</evidence>
<dbReference type="PANTHER" id="PTHR15108">
    <property type="entry name" value="N-ACYLGLUCOSAMINE-2-EPIMERASE"/>
    <property type="match status" value="1"/>
</dbReference>
<comment type="pathway">
    <text evidence="1">Amino-sugar metabolism; N-acetylneuraminate degradation.</text>
</comment>
<sequence>FAKHPKTWKCYLALTRDGRPIKMQRTIFSECFYAMAFSELAISTGHDEYRVEALSMMDKIIYWVREDPTDLLFGYPPMAGEPEVNPLNVPMMILCLVDQMETMDTELSERYAEIAEWSVNQIRAHIQRNGTVILENVDQEGRELPGSSGRVMVPAGWFLLNYAIKNGRPELADTAINKFMIKPFEYGWDKEHGGLFYFLDADGLSPVQLEWNMKLWWTHNEAMIAFLMAYQHTGRLEILKKFEQVFDYVYAKHVDRKYGEWFGYLNRDGTVCMDFKGGPWKGIYYYHNMCHYITA</sequence>
<dbReference type="Gene3D" id="1.50.10.10">
    <property type="match status" value="1"/>
</dbReference>
<evidence type="ECO:0000313" key="12">
    <source>
        <dbReference type="Proteomes" id="UP001164746"/>
    </source>
</evidence>
<dbReference type="InterPro" id="IPR008928">
    <property type="entry name" value="6-hairpin_glycosidase_sf"/>
</dbReference>
<dbReference type="Pfam" id="PF07221">
    <property type="entry name" value="GlcNAc_2-epim"/>
    <property type="match status" value="1"/>
</dbReference>
<proteinExistence type="inferred from homology"/>
<evidence type="ECO:0000256" key="1">
    <source>
        <dbReference type="ARBA" id="ARBA00004878"/>
    </source>
</evidence>
<evidence type="ECO:0000256" key="5">
    <source>
        <dbReference type="ARBA" id="ARBA00023235"/>
    </source>
</evidence>
<evidence type="ECO:0000256" key="7">
    <source>
        <dbReference type="ARBA" id="ARBA00031909"/>
    </source>
</evidence>
<evidence type="ECO:0000256" key="6">
    <source>
        <dbReference type="ARBA" id="ARBA00031608"/>
    </source>
</evidence>
<dbReference type="InterPro" id="IPR012341">
    <property type="entry name" value="6hp_glycosidase-like_sf"/>
</dbReference>
<dbReference type="Proteomes" id="UP001164746">
    <property type="component" value="Chromosome 10"/>
</dbReference>
<evidence type="ECO:0000313" key="11">
    <source>
        <dbReference type="EMBL" id="WAR16244.1"/>
    </source>
</evidence>
<gene>
    <name evidence="11" type="ORF">MAR_030838</name>
</gene>